<keyword evidence="1" id="KW-0472">Membrane</keyword>
<gene>
    <name evidence="2" type="ORF">B2G88_05305</name>
</gene>
<dbReference type="RefSeq" id="WP_087714168.1">
    <property type="nucleotide sequence ID" value="NZ_MWPH01000001.1"/>
</dbReference>
<feature type="transmembrane region" description="Helical" evidence="1">
    <location>
        <begin position="101"/>
        <end position="128"/>
    </location>
</feature>
<feature type="transmembrane region" description="Helical" evidence="1">
    <location>
        <begin position="27"/>
        <end position="53"/>
    </location>
</feature>
<evidence type="ECO:0000256" key="1">
    <source>
        <dbReference type="SAM" id="Phobius"/>
    </source>
</evidence>
<comment type="caution">
    <text evidence="2">The sequence shown here is derived from an EMBL/GenBank/DDBJ whole genome shotgun (WGS) entry which is preliminary data.</text>
</comment>
<keyword evidence="1" id="KW-1133">Transmembrane helix</keyword>
<sequence>MSTTTRNRLESRYAGISLEGQPHALSAWFVVALRFLLGGMILFAGLGKLAIVSGEAFDASGFLVHGVDPASPVSGLFGAMAGNAALLEIINVVVPATQILIGIGLIVGGLLRLAALGGAIQMMMFYLGGWEGDILALFDSTLIYAVLFLALAAFGAGRILGADRYIETIQVGSQTLVEKYPKLRYILG</sequence>
<proteinExistence type="predicted"/>
<keyword evidence="1" id="KW-0812">Transmembrane</keyword>
<dbReference type="EMBL" id="MWPH01000001">
    <property type="protein sequence ID" value="OVE86205.1"/>
    <property type="molecule type" value="Genomic_DNA"/>
</dbReference>
<evidence type="ECO:0000313" key="3">
    <source>
        <dbReference type="Proteomes" id="UP000196084"/>
    </source>
</evidence>
<dbReference type="AlphaFoldDB" id="A0A202EDA7"/>
<reference evidence="2 3" key="1">
    <citation type="submission" date="2017-02" db="EMBL/GenBank/DDBJ databases">
        <title>Natronthermophilus aegyptiacus gen. nov.,sp. nov., an aerobic, extremely halophilic alkalithermophilic archaeon isolated from the athalassohaline Wadi An Natrun, Egypt.</title>
        <authorList>
            <person name="Zhao B."/>
        </authorList>
    </citation>
    <scope>NUCLEOTIDE SEQUENCE [LARGE SCALE GENOMIC DNA]</scope>
    <source>
        <strain evidence="2 3">CGMCC 1.3597</strain>
    </source>
</reference>
<dbReference type="OrthoDB" id="199518at2157"/>
<accession>A0A202EDA7</accession>
<organism evidence="2 3">
    <name type="scientific">Natronolimnobius baerhuensis</name>
    <dbReference type="NCBI Taxonomy" id="253108"/>
    <lineage>
        <taxon>Archaea</taxon>
        <taxon>Methanobacteriati</taxon>
        <taxon>Methanobacteriota</taxon>
        <taxon>Stenosarchaea group</taxon>
        <taxon>Halobacteria</taxon>
        <taxon>Halobacteriales</taxon>
        <taxon>Natrialbaceae</taxon>
        <taxon>Natronolimnobius</taxon>
    </lineage>
</organism>
<evidence type="ECO:0000313" key="2">
    <source>
        <dbReference type="EMBL" id="OVE86205.1"/>
    </source>
</evidence>
<feature type="transmembrane region" description="Helical" evidence="1">
    <location>
        <begin position="73"/>
        <end position="94"/>
    </location>
</feature>
<name>A0A202EDA7_9EURY</name>
<dbReference type="Proteomes" id="UP000196084">
    <property type="component" value="Unassembled WGS sequence"/>
</dbReference>
<feature type="transmembrane region" description="Helical" evidence="1">
    <location>
        <begin position="134"/>
        <end position="156"/>
    </location>
</feature>
<protein>
    <submittedName>
        <fullName evidence="2">DoxX family protein</fullName>
    </submittedName>
</protein>
<keyword evidence="3" id="KW-1185">Reference proteome</keyword>